<dbReference type="InterPro" id="IPR046373">
    <property type="entry name" value="Acyl-CoA_Oxase/DH_mid-dom_sf"/>
</dbReference>
<proteinExistence type="inferred from homology"/>
<evidence type="ECO:0000259" key="15">
    <source>
        <dbReference type="Pfam" id="PF01756"/>
    </source>
</evidence>
<dbReference type="GO" id="GO:0005504">
    <property type="term" value="F:fatty acid binding"/>
    <property type="evidence" value="ECO:0007669"/>
    <property type="project" value="TreeGrafter"/>
</dbReference>
<dbReference type="InterPro" id="IPR012258">
    <property type="entry name" value="Acyl-CoA_oxidase"/>
</dbReference>
<dbReference type="FunFam" id="1.20.140.10:FF:000013">
    <property type="entry name" value="Acyl-coenzyme A oxidase"/>
    <property type="match status" value="1"/>
</dbReference>
<dbReference type="SUPFAM" id="SSF56645">
    <property type="entry name" value="Acyl-CoA dehydrogenase NM domain-like"/>
    <property type="match status" value="1"/>
</dbReference>
<dbReference type="GO" id="GO:0055088">
    <property type="term" value="P:lipid homeostasis"/>
    <property type="evidence" value="ECO:0007669"/>
    <property type="project" value="TreeGrafter"/>
</dbReference>
<organism evidence="19 20">
    <name type="scientific">Catenaria anguillulae PL171</name>
    <dbReference type="NCBI Taxonomy" id="765915"/>
    <lineage>
        <taxon>Eukaryota</taxon>
        <taxon>Fungi</taxon>
        <taxon>Fungi incertae sedis</taxon>
        <taxon>Blastocladiomycota</taxon>
        <taxon>Blastocladiomycetes</taxon>
        <taxon>Blastocladiales</taxon>
        <taxon>Catenariaceae</taxon>
        <taxon>Catenaria</taxon>
    </lineage>
</organism>
<feature type="binding site" evidence="14">
    <location>
        <position position="153"/>
    </location>
    <ligand>
        <name>FAD</name>
        <dbReference type="ChEBI" id="CHEBI:57692"/>
    </ligand>
</feature>
<evidence type="ECO:0000256" key="6">
    <source>
        <dbReference type="ARBA" id="ARBA00022630"/>
    </source>
</evidence>
<dbReference type="GO" id="GO:0071949">
    <property type="term" value="F:FAD binding"/>
    <property type="evidence" value="ECO:0007669"/>
    <property type="project" value="InterPro"/>
</dbReference>
<gene>
    <name evidence="19" type="ORF">BCR44DRAFT_1447450</name>
</gene>
<feature type="active site" description="Proton acceptor" evidence="13">
    <location>
        <position position="396"/>
    </location>
</feature>
<name>A0A1Y2H5M9_9FUNG</name>
<comment type="pathway">
    <text evidence="4">Lipid metabolism; peroxisomal fatty acid beta-oxidation.</text>
</comment>
<keyword evidence="20" id="KW-1185">Reference proteome</keyword>
<dbReference type="EMBL" id="MCFL01000122">
    <property type="protein sequence ID" value="ORZ29878.1"/>
    <property type="molecule type" value="Genomic_DNA"/>
</dbReference>
<evidence type="ECO:0000256" key="7">
    <source>
        <dbReference type="ARBA" id="ARBA00022827"/>
    </source>
</evidence>
<accession>A0A1Y2H5M9</accession>
<feature type="binding site" evidence="14">
    <location>
        <position position="192"/>
    </location>
    <ligand>
        <name>FAD</name>
        <dbReference type="ChEBI" id="CHEBI:57692"/>
    </ligand>
</feature>
<evidence type="ECO:0000256" key="11">
    <source>
        <dbReference type="ARBA" id="ARBA00023140"/>
    </source>
</evidence>
<dbReference type="GO" id="GO:0033540">
    <property type="term" value="P:fatty acid beta-oxidation using acyl-CoA oxidase"/>
    <property type="evidence" value="ECO:0007669"/>
    <property type="project" value="UniProtKB-UniPathway"/>
</dbReference>
<dbReference type="Pfam" id="PF02770">
    <property type="entry name" value="Acyl-CoA_dh_M"/>
    <property type="match status" value="1"/>
</dbReference>
<evidence type="ECO:0000256" key="14">
    <source>
        <dbReference type="PIRSR" id="PIRSR000168-2"/>
    </source>
</evidence>
<dbReference type="Pfam" id="PF01756">
    <property type="entry name" value="ACOX"/>
    <property type="match status" value="1"/>
</dbReference>
<evidence type="ECO:0000256" key="10">
    <source>
        <dbReference type="ARBA" id="ARBA00023098"/>
    </source>
</evidence>
<dbReference type="Gene3D" id="1.20.140.10">
    <property type="entry name" value="Butyryl-CoA Dehydrogenase, subunit A, domain 3"/>
    <property type="match status" value="2"/>
</dbReference>
<dbReference type="PIRSF" id="PIRSF000168">
    <property type="entry name" value="Acyl-CoA_oxidase"/>
    <property type="match status" value="1"/>
</dbReference>
<dbReference type="Pfam" id="PF22924">
    <property type="entry name" value="ACOX_C_alpha1"/>
    <property type="match status" value="1"/>
</dbReference>
<dbReference type="InterPro" id="IPR006091">
    <property type="entry name" value="Acyl-CoA_Oxase/DH_mid-dom"/>
</dbReference>
<keyword evidence="8" id="KW-0276">Fatty acid metabolism</keyword>
<protein>
    <recommendedName>
        <fullName evidence="12">Acyl-coenzyme A oxidase</fullName>
    </recommendedName>
</protein>
<evidence type="ECO:0000259" key="16">
    <source>
        <dbReference type="Pfam" id="PF02770"/>
    </source>
</evidence>
<evidence type="ECO:0000313" key="20">
    <source>
        <dbReference type="Proteomes" id="UP000193411"/>
    </source>
</evidence>
<feature type="domain" description="Acyl-CoA oxidase C-alpha1" evidence="18">
    <location>
        <begin position="279"/>
        <end position="411"/>
    </location>
</feature>
<dbReference type="UniPathway" id="UPA00661"/>
<dbReference type="PANTHER" id="PTHR10909:SF352">
    <property type="entry name" value="ACYL-COENZYME A OXIDASE-LIKE PROTEIN"/>
    <property type="match status" value="1"/>
</dbReference>
<comment type="cofactor">
    <cofactor evidence="2">
        <name>FAD</name>
        <dbReference type="ChEBI" id="CHEBI:57692"/>
    </cofactor>
</comment>
<dbReference type="InterPro" id="IPR002655">
    <property type="entry name" value="Acyl-CoA_oxidase_C"/>
</dbReference>
<keyword evidence="7 12" id="KW-0274">FAD</keyword>
<keyword evidence="9" id="KW-0560">Oxidoreductase</keyword>
<dbReference type="FunFam" id="1.10.540.10:FF:000018">
    <property type="entry name" value="Acyl-coenzyme A oxidase"/>
    <property type="match status" value="1"/>
</dbReference>
<feature type="domain" description="Acyl-coenzyme A oxidase N-terminal" evidence="17">
    <location>
        <begin position="27"/>
        <end position="137"/>
    </location>
</feature>
<evidence type="ECO:0000256" key="9">
    <source>
        <dbReference type="ARBA" id="ARBA00023002"/>
    </source>
</evidence>
<dbReference type="FunFam" id="2.40.110.10:FF:000003">
    <property type="entry name" value="Acyl-coenzyme A oxidase"/>
    <property type="match status" value="1"/>
</dbReference>
<dbReference type="InterPro" id="IPR037069">
    <property type="entry name" value="AcylCoA_DH/ox_N_sf"/>
</dbReference>
<evidence type="ECO:0000313" key="19">
    <source>
        <dbReference type="EMBL" id="ORZ29878.1"/>
    </source>
</evidence>
<reference evidence="19 20" key="1">
    <citation type="submission" date="2016-07" db="EMBL/GenBank/DDBJ databases">
        <title>Pervasive Adenine N6-methylation of Active Genes in Fungi.</title>
        <authorList>
            <consortium name="DOE Joint Genome Institute"/>
            <person name="Mondo S.J."/>
            <person name="Dannebaum R.O."/>
            <person name="Kuo R.C."/>
            <person name="Labutti K."/>
            <person name="Haridas S."/>
            <person name="Kuo A."/>
            <person name="Salamov A."/>
            <person name="Ahrendt S.R."/>
            <person name="Lipzen A."/>
            <person name="Sullivan W."/>
            <person name="Andreopoulos W.B."/>
            <person name="Clum A."/>
            <person name="Lindquist E."/>
            <person name="Daum C."/>
            <person name="Ramamoorthy G.K."/>
            <person name="Gryganskyi A."/>
            <person name="Culley D."/>
            <person name="Magnuson J.K."/>
            <person name="James T.Y."/>
            <person name="O'Malley M.A."/>
            <person name="Stajich J.E."/>
            <person name="Spatafora J.W."/>
            <person name="Visel A."/>
            <person name="Grigoriev I.V."/>
        </authorList>
    </citation>
    <scope>NUCLEOTIDE SEQUENCE [LARGE SCALE GENOMIC DNA]</scope>
    <source>
        <strain evidence="19 20">PL171</strain>
    </source>
</reference>
<comment type="catalytic activity">
    <reaction evidence="1">
        <text>a 2,3-saturated acyl-CoA + O2 = a (2E)-enoyl-CoA + H2O2</text>
        <dbReference type="Rhea" id="RHEA:38959"/>
        <dbReference type="ChEBI" id="CHEBI:15379"/>
        <dbReference type="ChEBI" id="CHEBI:16240"/>
        <dbReference type="ChEBI" id="CHEBI:58856"/>
        <dbReference type="ChEBI" id="CHEBI:65111"/>
        <dbReference type="EC" id="1.3.3.6"/>
    </reaction>
</comment>
<evidence type="ECO:0000256" key="13">
    <source>
        <dbReference type="PIRSR" id="PIRSR000168-1"/>
    </source>
</evidence>
<evidence type="ECO:0000259" key="17">
    <source>
        <dbReference type="Pfam" id="PF14749"/>
    </source>
</evidence>
<dbReference type="Gene3D" id="2.40.110.10">
    <property type="entry name" value="Butyryl-CoA Dehydrogenase, subunit A, domain 2"/>
    <property type="match status" value="1"/>
</dbReference>
<dbReference type="Proteomes" id="UP000193411">
    <property type="component" value="Unassembled WGS sequence"/>
</dbReference>
<dbReference type="OrthoDB" id="538336at2759"/>
<sequence>MSSSSSSVLVNKEMQSLAAERANPRFNVRDLTYLLDGGKEATELKEKFMLELERDPLWRMDDHANLSLAEVRERTMAKARLIVHFLANEPVHVFRQRMAVISVVDPAFWTRLGVHYGLFFGALQSQASSAQLQYWVSKGALAVNGMYGCFCMTELKHGSDVSRLCTTATFDPASDEFIVHTPEVGATKWWIGGAAQSATHAAVYAQLIVNGKRHGVKVFIVPLRDPKTFELLPGVAIGDIGKKMGRDGIDNGWVQFTNVRIPRSFMLQKHTKVKRDGSGRVAMVVDSSATAKKALTIAVRYGAIRRQFQSKASVLPLLAQTMAMHFTGVQTDKMYVSLMEQLDRAQPGDNMDKAHCTWLTLNIIEQCRQTLGGHGYSSYTELSGMAANWAVQCTWEGDNTILTLQSGRFLVSSYRDAQKPNGKSTLAKGVAYLAQLPEILNRKCSVDLAADNSLTAQVLCEAFDVACATAVHKAGTEFETALKANQGDMERAYEDCAQARFAAAKIHAAGYLFARFAEALADVPQDLHAPLYRLLILYGAHTVSEQAGAFLQSGYFTPKQLGQVQAHLNKVLKEVRTDAVPLVDAFNYTDYVINSPFGRFDGDIYTHYFERVKRLNPTPKVHPYFESTIKPLLNRSMEDIEGPELDD</sequence>
<evidence type="ECO:0000256" key="8">
    <source>
        <dbReference type="ARBA" id="ARBA00022832"/>
    </source>
</evidence>
<evidence type="ECO:0000256" key="2">
    <source>
        <dbReference type="ARBA" id="ARBA00001974"/>
    </source>
</evidence>
<keyword evidence="10" id="KW-0443">Lipid metabolism</keyword>
<dbReference type="Gene3D" id="1.10.540.10">
    <property type="entry name" value="Acyl-CoA dehydrogenase/oxidase, N-terminal domain"/>
    <property type="match status" value="1"/>
</dbReference>
<evidence type="ECO:0000256" key="1">
    <source>
        <dbReference type="ARBA" id="ARBA00001201"/>
    </source>
</evidence>
<dbReference type="InterPro" id="IPR036250">
    <property type="entry name" value="AcylCo_DH-like_C"/>
</dbReference>
<dbReference type="GO" id="GO:0003997">
    <property type="term" value="F:acyl-CoA oxidase activity"/>
    <property type="evidence" value="ECO:0007669"/>
    <property type="project" value="UniProtKB-EC"/>
</dbReference>
<evidence type="ECO:0000259" key="18">
    <source>
        <dbReference type="Pfam" id="PF22924"/>
    </source>
</evidence>
<dbReference type="STRING" id="765915.A0A1Y2H5M9"/>
<feature type="domain" description="Acyl-CoA oxidase C-terminal" evidence="15">
    <location>
        <begin position="457"/>
        <end position="634"/>
    </location>
</feature>
<comment type="similarity">
    <text evidence="5 12">Belongs to the acyl-CoA oxidase family.</text>
</comment>
<dbReference type="GO" id="GO:0005777">
    <property type="term" value="C:peroxisome"/>
    <property type="evidence" value="ECO:0007669"/>
    <property type="project" value="UniProtKB-SubCell"/>
</dbReference>
<keyword evidence="11" id="KW-0576">Peroxisome</keyword>
<dbReference type="InterPro" id="IPR029320">
    <property type="entry name" value="Acyl-CoA_ox_N"/>
</dbReference>
<evidence type="ECO:0000256" key="4">
    <source>
        <dbReference type="ARBA" id="ARBA00004846"/>
    </source>
</evidence>
<dbReference type="SUPFAM" id="SSF47203">
    <property type="entry name" value="Acyl-CoA dehydrogenase C-terminal domain-like"/>
    <property type="match status" value="2"/>
</dbReference>
<dbReference type="Pfam" id="PF14749">
    <property type="entry name" value="Acyl-CoA_ox_N"/>
    <property type="match status" value="1"/>
</dbReference>
<comment type="subcellular location">
    <subcellularLocation>
        <location evidence="3">Peroxisome</location>
    </subcellularLocation>
</comment>
<evidence type="ECO:0000256" key="12">
    <source>
        <dbReference type="PIRNR" id="PIRNR000168"/>
    </source>
</evidence>
<dbReference type="PANTHER" id="PTHR10909">
    <property type="entry name" value="ELECTRON TRANSPORT OXIDOREDUCTASE"/>
    <property type="match status" value="1"/>
</dbReference>
<evidence type="ECO:0000256" key="3">
    <source>
        <dbReference type="ARBA" id="ARBA00004275"/>
    </source>
</evidence>
<comment type="caution">
    <text evidence="19">The sequence shown here is derived from an EMBL/GenBank/DDBJ whole genome shotgun (WGS) entry which is preliminary data.</text>
</comment>
<dbReference type="InterPro" id="IPR055060">
    <property type="entry name" value="ACOX_C_alpha1"/>
</dbReference>
<feature type="domain" description="Acyl-CoA oxidase/dehydrogenase middle" evidence="16">
    <location>
        <begin position="149"/>
        <end position="259"/>
    </location>
</feature>
<keyword evidence="6 12" id="KW-0285">Flavoprotein</keyword>
<dbReference type="InterPro" id="IPR009100">
    <property type="entry name" value="AcylCoA_DH/oxidase_NM_dom_sf"/>
</dbReference>
<evidence type="ECO:0000256" key="5">
    <source>
        <dbReference type="ARBA" id="ARBA00006288"/>
    </source>
</evidence>
<dbReference type="AlphaFoldDB" id="A0A1Y2H5M9"/>